<dbReference type="EMBL" id="DWXG01000041">
    <property type="protein sequence ID" value="HJB97988.1"/>
    <property type="molecule type" value="Genomic_DNA"/>
</dbReference>
<gene>
    <name evidence="1" type="ORF">H9710_05330</name>
</gene>
<dbReference type="PANTHER" id="PTHR38659">
    <property type="entry name" value="METAL-DEPENDENT PHOSPHOHYDROLASE"/>
    <property type="match status" value="1"/>
</dbReference>
<dbReference type="SUPFAM" id="SSF109604">
    <property type="entry name" value="HD-domain/PDEase-like"/>
    <property type="match status" value="1"/>
</dbReference>
<proteinExistence type="predicted"/>
<evidence type="ECO:0000313" key="2">
    <source>
        <dbReference type="Proteomes" id="UP000826793"/>
    </source>
</evidence>
<dbReference type="Gene3D" id="1.10.3210.10">
    <property type="entry name" value="Hypothetical protein af1432"/>
    <property type="match status" value="1"/>
</dbReference>
<keyword evidence="1" id="KW-0378">Hydrolase</keyword>
<dbReference type="GO" id="GO:0016787">
    <property type="term" value="F:hydrolase activity"/>
    <property type="evidence" value="ECO:0007669"/>
    <property type="project" value="UniProtKB-KW"/>
</dbReference>
<reference evidence="1" key="2">
    <citation type="submission" date="2021-04" db="EMBL/GenBank/DDBJ databases">
        <authorList>
            <person name="Gilroy R."/>
        </authorList>
    </citation>
    <scope>NUCLEOTIDE SEQUENCE</scope>
    <source>
        <strain evidence="1">CHK185-1770</strain>
    </source>
</reference>
<comment type="caution">
    <text evidence="1">The sequence shown here is derived from an EMBL/GenBank/DDBJ whole genome shotgun (WGS) entry which is preliminary data.</text>
</comment>
<dbReference type="PANTHER" id="PTHR38659:SF2">
    <property type="entry name" value="HDIG DOMAIN PROTEIN"/>
    <property type="match status" value="1"/>
</dbReference>
<accession>A0A9D2MUR3</accession>
<sequence>MGTIPTPDQALDLVRQYNHEEFHLRHAQTVGCVLGYLSKTHDPGRESYWQTVGILHDIDFEQWPQEHCKKAQALLQELDVDEGVIHAVVSHGLGLCSDVKPESLMERYLFAADELTGLIGAAALMRPTGLEGMEVKSVMKKFKDKKFAAGCSREVISQGAQLLGLTVQELIGEVLPAMQAMPPLS</sequence>
<organism evidence="1 2">
    <name type="scientific">Candidatus Acutalibacter pullicola</name>
    <dbReference type="NCBI Taxonomy" id="2838417"/>
    <lineage>
        <taxon>Bacteria</taxon>
        <taxon>Bacillati</taxon>
        <taxon>Bacillota</taxon>
        <taxon>Clostridia</taxon>
        <taxon>Eubacteriales</taxon>
        <taxon>Acutalibacteraceae</taxon>
        <taxon>Acutalibacter</taxon>
    </lineage>
</organism>
<name>A0A9D2MUR3_9FIRM</name>
<reference evidence="1" key="1">
    <citation type="journal article" date="2021" name="PeerJ">
        <title>Extensive microbial diversity within the chicken gut microbiome revealed by metagenomics and culture.</title>
        <authorList>
            <person name="Gilroy R."/>
            <person name="Ravi A."/>
            <person name="Getino M."/>
            <person name="Pursley I."/>
            <person name="Horton D.L."/>
            <person name="Alikhan N.F."/>
            <person name="Baker D."/>
            <person name="Gharbi K."/>
            <person name="Hall N."/>
            <person name="Watson M."/>
            <person name="Adriaenssens E.M."/>
            <person name="Foster-Nyarko E."/>
            <person name="Jarju S."/>
            <person name="Secka A."/>
            <person name="Antonio M."/>
            <person name="Oren A."/>
            <person name="Chaudhuri R.R."/>
            <person name="La Ragione R."/>
            <person name="Hildebrand F."/>
            <person name="Pallen M.J."/>
        </authorList>
    </citation>
    <scope>NUCLEOTIDE SEQUENCE</scope>
    <source>
        <strain evidence="1">CHK185-1770</strain>
    </source>
</reference>
<dbReference type="Proteomes" id="UP000826793">
    <property type="component" value="Unassembled WGS sequence"/>
</dbReference>
<evidence type="ECO:0000313" key="1">
    <source>
        <dbReference type="EMBL" id="HJB97988.1"/>
    </source>
</evidence>
<protein>
    <submittedName>
        <fullName evidence="1">Hydrolase</fullName>
    </submittedName>
</protein>
<dbReference type="AlphaFoldDB" id="A0A9D2MUR3"/>